<evidence type="ECO:0000313" key="2">
    <source>
        <dbReference type="Proteomes" id="UP000299102"/>
    </source>
</evidence>
<sequence>MNSPRPRQPLRSVLAKCVAENNEKKKGEKRNRTRQLRGGRRGIGIISDIIHYLNFDTPYKTALTGEHMARAPD</sequence>
<evidence type="ECO:0000313" key="1">
    <source>
        <dbReference type="EMBL" id="GBP85623.1"/>
    </source>
</evidence>
<accession>A0A4C1ZEQ0</accession>
<reference evidence="1 2" key="1">
    <citation type="journal article" date="2019" name="Commun. Biol.">
        <title>The bagworm genome reveals a unique fibroin gene that provides high tensile strength.</title>
        <authorList>
            <person name="Kono N."/>
            <person name="Nakamura H."/>
            <person name="Ohtoshi R."/>
            <person name="Tomita M."/>
            <person name="Numata K."/>
            <person name="Arakawa K."/>
        </authorList>
    </citation>
    <scope>NUCLEOTIDE SEQUENCE [LARGE SCALE GENOMIC DNA]</scope>
</reference>
<keyword evidence="2" id="KW-1185">Reference proteome</keyword>
<organism evidence="1 2">
    <name type="scientific">Eumeta variegata</name>
    <name type="common">Bagworm moth</name>
    <name type="synonym">Eumeta japonica</name>
    <dbReference type="NCBI Taxonomy" id="151549"/>
    <lineage>
        <taxon>Eukaryota</taxon>
        <taxon>Metazoa</taxon>
        <taxon>Ecdysozoa</taxon>
        <taxon>Arthropoda</taxon>
        <taxon>Hexapoda</taxon>
        <taxon>Insecta</taxon>
        <taxon>Pterygota</taxon>
        <taxon>Neoptera</taxon>
        <taxon>Endopterygota</taxon>
        <taxon>Lepidoptera</taxon>
        <taxon>Glossata</taxon>
        <taxon>Ditrysia</taxon>
        <taxon>Tineoidea</taxon>
        <taxon>Psychidae</taxon>
        <taxon>Oiketicinae</taxon>
        <taxon>Eumeta</taxon>
    </lineage>
</organism>
<protein>
    <submittedName>
        <fullName evidence="1">Uncharacterized protein</fullName>
    </submittedName>
</protein>
<gene>
    <name evidence="1" type="ORF">EVAR_62610_1</name>
</gene>
<dbReference type="AlphaFoldDB" id="A0A4C1ZEQ0"/>
<dbReference type="Proteomes" id="UP000299102">
    <property type="component" value="Unassembled WGS sequence"/>
</dbReference>
<name>A0A4C1ZEQ0_EUMVA</name>
<dbReference type="EMBL" id="BGZK01001749">
    <property type="protein sequence ID" value="GBP85623.1"/>
    <property type="molecule type" value="Genomic_DNA"/>
</dbReference>
<comment type="caution">
    <text evidence="1">The sequence shown here is derived from an EMBL/GenBank/DDBJ whole genome shotgun (WGS) entry which is preliminary data.</text>
</comment>
<proteinExistence type="predicted"/>